<dbReference type="HAMAP" id="MF_00836">
    <property type="entry name" value="PhnN"/>
    <property type="match status" value="1"/>
</dbReference>
<dbReference type="AlphaFoldDB" id="Q30W16"/>
<dbReference type="EMBL" id="CP000112">
    <property type="protein sequence ID" value="ABB40130.1"/>
    <property type="molecule type" value="Genomic_DNA"/>
</dbReference>
<dbReference type="InterPro" id="IPR027417">
    <property type="entry name" value="P-loop_NTPase"/>
</dbReference>
<gene>
    <name evidence="6" type="primary">phnN</name>
    <name evidence="8" type="ordered locus">Dde_3336</name>
</gene>
<dbReference type="GO" id="GO:0005524">
    <property type="term" value="F:ATP binding"/>
    <property type="evidence" value="ECO:0007669"/>
    <property type="project" value="UniProtKB-KW"/>
</dbReference>
<comment type="similarity">
    <text evidence="6">Belongs to the ribose 1,5-bisphosphokinase family.</text>
</comment>
<evidence type="ECO:0000256" key="3">
    <source>
        <dbReference type="ARBA" id="ARBA00022679"/>
    </source>
</evidence>
<comment type="function">
    <text evidence="6">Catalyzes the phosphorylation of ribose 1,5-bisphosphate to 5-phospho-D-ribosyl alpha-1-diphosphate (PRPP).</text>
</comment>
<evidence type="ECO:0000256" key="1">
    <source>
        <dbReference type="ARBA" id="ARBA00000373"/>
    </source>
</evidence>
<name>Q30W16_OLEA2</name>
<dbReference type="GO" id="GO:0019634">
    <property type="term" value="P:organic phosphonate metabolic process"/>
    <property type="evidence" value="ECO:0007669"/>
    <property type="project" value="UniProtKB-UniRule"/>
</dbReference>
<dbReference type="HOGENOM" id="CLU_102477_0_0_7"/>
<dbReference type="UniPathway" id="UPA00087">
    <property type="reaction ID" value="UER00175"/>
</dbReference>
<evidence type="ECO:0000313" key="8">
    <source>
        <dbReference type="EMBL" id="ABB40130.1"/>
    </source>
</evidence>
<dbReference type="RefSeq" id="WP_011369062.1">
    <property type="nucleotide sequence ID" value="NC_007519.1"/>
</dbReference>
<comment type="pathway">
    <text evidence="2 6">Metabolic intermediate biosynthesis; 5-phospho-alpha-D-ribose 1-diphosphate biosynthesis; 5-phospho-alpha-D-ribose 1-diphosphate from D-ribose 5-phosphate (route II): step 3/3.</text>
</comment>
<accession>Q30W16</accession>
<proteinExistence type="inferred from homology"/>
<dbReference type="Proteomes" id="UP000002710">
    <property type="component" value="Chromosome"/>
</dbReference>
<reference evidence="8 9" key="1">
    <citation type="journal article" date="2011" name="J. Bacteriol.">
        <title>Complete genome sequence and updated annotation of Desulfovibrio alaskensis G20.</title>
        <authorList>
            <person name="Hauser L.J."/>
            <person name="Land M.L."/>
            <person name="Brown S.D."/>
            <person name="Larimer F."/>
            <person name="Keller K.L."/>
            <person name="Rapp-Giles B.J."/>
            <person name="Price M.N."/>
            <person name="Lin M."/>
            <person name="Bruce D.C."/>
            <person name="Detter J.C."/>
            <person name="Tapia R."/>
            <person name="Han C.S."/>
            <person name="Goodwin L.A."/>
            <person name="Cheng J.F."/>
            <person name="Pitluck S."/>
            <person name="Copeland A."/>
            <person name="Lucas S."/>
            <person name="Nolan M."/>
            <person name="Lapidus A.L."/>
            <person name="Palumbo A.V."/>
            <person name="Wall J.D."/>
        </authorList>
    </citation>
    <scope>NUCLEOTIDE SEQUENCE [LARGE SCALE GENOMIC DNA]</scope>
    <source>
        <strain evidence="9">ATCC BAA 1058 / DSM 17464 / G20</strain>
    </source>
</reference>
<evidence type="ECO:0000259" key="7">
    <source>
        <dbReference type="SMART" id="SM00072"/>
    </source>
</evidence>
<dbReference type="eggNOG" id="COG3709">
    <property type="taxonomic scope" value="Bacteria"/>
</dbReference>
<keyword evidence="3 6" id="KW-0808">Transferase</keyword>
<keyword evidence="5 6" id="KW-0067">ATP-binding</keyword>
<dbReference type="NCBIfam" id="NF007485">
    <property type="entry name" value="PRK10078.1"/>
    <property type="match status" value="1"/>
</dbReference>
<evidence type="ECO:0000256" key="6">
    <source>
        <dbReference type="HAMAP-Rule" id="MF_00836"/>
    </source>
</evidence>
<dbReference type="GO" id="GO:0006015">
    <property type="term" value="P:5-phosphoribose 1-diphosphate biosynthetic process"/>
    <property type="evidence" value="ECO:0007669"/>
    <property type="project" value="UniProtKB-UniRule"/>
</dbReference>
<sequence length="184" mass="20245">MTGPLFYVMGPSGAGKDTVLDAVRSRAECAGVLFARRYITRPASAGGERHMPLHPQEFDAMRHAGQFALHWQSHGLHYGIGIEIDGWLAQGHAVVVNGSRGYLKSALLRYPAMHPVLVTAPESLIAERLAQRGRETEAQIRRRLQHNCLLADCGTGKDCAVIVNDSTVQAAAERFFSLLRPYLR</sequence>
<dbReference type="InterPro" id="IPR012699">
    <property type="entry name" value="PhnN"/>
</dbReference>
<dbReference type="GO" id="GO:0033863">
    <property type="term" value="F:ribose 1,5-bisphosphate phosphokinase activity"/>
    <property type="evidence" value="ECO:0007669"/>
    <property type="project" value="UniProtKB-UniRule"/>
</dbReference>
<dbReference type="InterPro" id="IPR008145">
    <property type="entry name" value="GK/Ca_channel_bsu"/>
</dbReference>
<organism evidence="8 9">
    <name type="scientific">Oleidesulfovibrio alaskensis (strain ATCC BAA-1058 / DSM 17464 / G20)</name>
    <name type="common">Desulfovibrio alaskensis</name>
    <dbReference type="NCBI Taxonomy" id="207559"/>
    <lineage>
        <taxon>Bacteria</taxon>
        <taxon>Pseudomonadati</taxon>
        <taxon>Thermodesulfobacteriota</taxon>
        <taxon>Desulfovibrionia</taxon>
        <taxon>Desulfovibrionales</taxon>
        <taxon>Desulfovibrionaceae</taxon>
        <taxon>Oleidesulfovibrio</taxon>
    </lineage>
</organism>
<evidence type="ECO:0000256" key="4">
    <source>
        <dbReference type="ARBA" id="ARBA00022741"/>
    </source>
</evidence>
<feature type="domain" description="Guanylate kinase/L-type calcium channel beta subunit" evidence="7">
    <location>
        <begin position="2"/>
        <end position="183"/>
    </location>
</feature>
<keyword evidence="8" id="KW-0418">Kinase</keyword>
<dbReference type="EC" id="2.7.4.23" evidence="6"/>
<dbReference type="Gene3D" id="3.40.50.300">
    <property type="entry name" value="P-loop containing nucleotide triphosphate hydrolases"/>
    <property type="match status" value="1"/>
</dbReference>
<feature type="binding site" evidence="6">
    <location>
        <begin position="10"/>
        <end position="17"/>
    </location>
    <ligand>
        <name>ATP</name>
        <dbReference type="ChEBI" id="CHEBI:30616"/>
    </ligand>
</feature>
<comment type="catalytic activity">
    <reaction evidence="1 6">
        <text>alpha-D-ribose 1,5-bisphosphate + ATP = 5-phospho-alpha-D-ribose 1-diphosphate + ADP</text>
        <dbReference type="Rhea" id="RHEA:20109"/>
        <dbReference type="ChEBI" id="CHEBI:30616"/>
        <dbReference type="ChEBI" id="CHEBI:58017"/>
        <dbReference type="ChEBI" id="CHEBI:68688"/>
        <dbReference type="ChEBI" id="CHEBI:456216"/>
        <dbReference type="EC" id="2.7.4.23"/>
    </reaction>
</comment>
<protein>
    <recommendedName>
        <fullName evidence="6">Ribose 1,5-bisphosphate phosphokinase PhnN</fullName>
        <ecNumber evidence="6">2.7.4.23</ecNumber>
    </recommendedName>
    <alternativeName>
        <fullName evidence="6">Ribose 1,5-bisphosphokinase</fullName>
    </alternativeName>
</protein>
<dbReference type="SUPFAM" id="SSF52540">
    <property type="entry name" value="P-loop containing nucleoside triphosphate hydrolases"/>
    <property type="match status" value="1"/>
</dbReference>
<keyword evidence="4 6" id="KW-0547">Nucleotide-binding</keyword>
<dbReference type="KEGG" id="dde:Dde_3336"/>
<dbReference type="NCBIfam" id="TIGR02322">
    <property type="entry name" value="phosphon_PhnN"/>
    <property type="match status" value="1"/>
</dbReference>
<evidence type="ECO:0000256" key="2">
    <source>
        <dbReference type="ARBA" id="ARBA00005069"/>
    </source>
</evidence>
<keyword evidence="9" id="KW-1185">Reference proteome</keyword>
<evidence type="ECO:0000313" key="9">
    <source>
        <dbReference type="Proteomes" id="UP000002710"/>
    </source>
</evidence>
<dbReference type="SMART" id="SM00072">
    <property type="entry name" value="GuKc"/>
    <property type="match status" value="1"/>
</dbReference>
<dbReference type="STRING" id="207559.Dde_3336"/>
<evidence type="ECO:0000256" key="5">
    <source>
        <dbReference type="ARBA" id="ARBA00022840"/>
    </source>
</evidence>